<dbReference type="PANTHER" id="PTHR38332:SF1">
    <property type="entry name" value="RE49668P"/>
    <property type="match status" value="1"/>
</dbReference>
<dbReference type="GO" id="GO:0030431">
    <property type="term" value="P:sleep"/>
    <property type="evidence" value="ECO:0007669"/>
    <property type="project" value="InterPro"/>
</dbReference>
<dbReference type="Pfam" id="PF17064">
    <property type="entry name" value="QVR"/>
    <property type="match status" value="1"/>
</dbReference>
<dbReference type="InterPro" id="IPR031424">
    <property type="entry name" value="QVR-like"/>
</dbReference>
<name>A0A9Q0MFS0_BLOTA</name>
<proteinExistence type="predicted"/>
<dbReference type="AlphaFoldDB" id="A0A9Q0MFS0"/>
<evidence type="ECO:0000256" key="2">
    <source>
        <dbReference type="ARBA" id="ARBA00023180"/>
    </source>
</evidence>
<evidence type="ECO:0000256" key="3">
    <source>
        <dbReference type="SAM" id="SignalP"/>
    </source>
</evidence>
<reference evidence="4" key="1">
    <citation type="submission" date="2022-12" db="EMBL/GenBank/DDBJ databases">
        <title>Genome assemblies of Blomia tropicalis.</title>
        <authorList>
            <person name="Cui Y."/>
        </authorList>
    </citation>
    <scope>NUCLEOTIDE SEQUENCE</scope>
    <source>
        <tissue evidence="4">Adult mites</tissue>
    </source>
</reference>
<comment type="caution">
    <text evidence="4">The sequence shown here is derived from an EMBL/GenBank/DDBJ whole genome shotgun (WGS) entry which is preliminary data.</text>
</comment>
<protein>
    <submittedName>
        <fullName evidence="4">Uncharacterized protein</fullName>
    </submittedName>
</protein>
<keyword evidence="1 3" id="KW-0732">Signal</keyword>
<feature type="chain" id="PRO_5040233540" evidence="3">
    <location>
        <begin position="26"/>
        <end position="109"/>
    </location>
</feature>
<feature type="signal peptide" evidence="3">
    <location>
        <begin position="1"/>
        <end position="25"/>
    </location>
</feature>
<dbReference type="EMBL" id="JAPWDV010000001">
    <property type="protein sequence ID" value="KAJ6222755.1"/>
    <property type="molecule type" value="Genomic_DNA"/>
</dbReference>
<evidence type="ECO:0000313" key="5">
    <source>
        <dbReference type="Proteomes" id="UP001142055"/>
    </source>
</evidence>
<keyword evidence="2" id="KW-0325">Glycoprotein</keyword>
<organism evidence="4 5">
    <name type="scientific">Blomia tropicalis</name>
    <name type="common">Mite</name>
    <dbReference type="NCBI Taxonomy" id="40697"/>
    <lineage>
        <taxon>Eukaryota</taxon>
        <taxon>Metazoa</taxon>
        <taxon>Ecdysozoa</taxon>
        <taxon>Arthropoda</taxon>
        <taxon>Chelicerata</taxon>
        <taxon>Arachnida</taxon>
        <taxon>Acari</taxon>
        <taxon>Acariformes</taxon>
        <taxon>Sarcoptiformes</taxon>
        <taxon>Astigmata</taxon>
        <taxon>Glycyphagoidea</taxon>
        <taxon>Echimyopodidae</taxon>
        <taxon>Blomia</taxon>
    </lineage>
</organism>
<dbReference type="OMA" id="IYESPCM"/>
<gene>
    <name evidence="4" type="ORF">RDWZM_001300</name>
</gene>
<evidence type="ECO:0000313" key="4">
    <source>
        <dbReference type="EMBL" id="KAJ6222755.1"/>
    </source>
</evidence>
<evidence type="ECO:0000256" key="1">
    <source>
        <dbReference type="ARBA" id="ARBA00022729"/>
    </source>
</evidence>
<accession>A0A9Q0MFS0</accession>
<dbReference type="GO" id="GO:0032222">
    <property type="term" value="P:regulation of synaptic transmission, cholinergic"/>
    <property type="evidence" value="ECO:0007669"/>
    <property type="project" value="InterPro"/>
</dbReference>
<dbReference type="Proteomes" id="UP001142055">
    <property type="component" value="Chromosome 1"/>
</dbReference>
<dbReference type="PANTHER" id="PTHR38332">
    <property type="entry name" value="PROTEIN CBG11604"/>
    <property type="match status" value="1"/>
</dbReference>
<keyword evidence="5" id="KW-1185">Reference proteome</keyword>
<sequence length="109" mass="12206">MFRNNVAYLFLVAFFLFIIIDNCMAIDCFKCQSYGGANPWCEDPFHHNFSASILHTSCMAGRKGRDGMYPATACIKLSGRFEDNDETMIIRDCALDSGSLTADTELVRS</sequence>